<dbReference type="RefSeq" id="WP_109749431.1">
    <property type="nucleotide sequence ID" value="NZ_AP022591.1"/>
</dbReference>
<reference evidence="2 3" key="1">
    <citation type="journal article" date="2019" name="Emerg. Microbes Infect.">
        <title>Comprehensive subspecies identification of 175 nontuberculous mycobacteria species based on 7547 genomic profiles.</title>
        <authorList>
            <person name="Matsumoto Y."/>
            <person name="Kinjo T."/>
            <person name="Motooka D."/>
            <person name="Nabeya D."/>
            <person name="Jung N."/>
            <person name="Uechi K."/>
            <person name="Horii T."/>
            <person name="Iida T."/>
            <person name="Fujita J."/>
            <person name="Nakamura S."/>
        </authorList>
    </citation>
    <scope>NUCLEOTIDE SEQUENCE [LARGE SCALE GENOMIC DNA]</scope>
    <source>
        <strain evidence="2 3">JCM 18439</strain>
    </source>
</reference>
<feature type="chain" id="PRO_5029674503" description="Secreted protein" evidence="1">
    <location>
        <begin position="30"/>
        <end position="160"/>
    </location>
</feature>
<dbReference type="EMBL" id="AP022591">
    <property type="protein sequence ID" value="BBY42778.1"/>
    <property type="molecule type" value="Genomic_DNA"/>
</dbReference>
<dbReference type="OrthoDB" id="4557676at2"/>
<keyword evidence="1" id="KW-0732">Signal</keyword>
<protein>
    <recommendedName>
        <fullName evidence="4">Secreted protein</fullName>
    </recommendedName>
</protein>
<gene>
    <name evidence="2" type="ORF">MCEL_10730</name>
</gene>
<organism evidence="2 3">
    <name type="scientific">Mycolicibacterium celeriflavum</name>
    <name type="common">Mycobacterium celeriflavum</name>
    <dbReference type="NCBI Taxonomy" id="1249101"/>
    <lineage>
        <taxon>Bacteria</taxon>
        <taxon>Bacillati</taxon>
        <taxon>Actinomycetota</taxon>
        <taxon>Actinomycetes</taxon>
        <taxon>Mycobacteriales</taxon>
        <taxon>Mycobacteriaceae</taxon>
        <taxon>Mycolicibacterium</taxon>
    </lineage>
</organism>
<feature type="signal peptide" evidence="1">
    <location>
        <begin position="1"/>
        <end position="29"/>
    </location>
</feature>
<dbReference type="AlphaFoldDB" id="A0A7I7RE10"/>
<proteinExistence type="predicted"/>
<evidence type="ECO:0000313" key="2">
    <source>
        <dbReference type="EMBL" id="BBY42778.1"/>
    </source>
</evidence>
<accession>A0A7I7RE10</accession>
<keyword evidence="3" id="KW-1185">Reference proteome</keyword>
<evidence type="ECO:0000313" key="3">
    <source>
        <dbReference type="Proteomes" id="UP000466431"/>
    </source>
</evidence>
<name>A0A7I7RE10_MYCCF</name>
<dbReference type="Proteomes" id="UP000466431">
    <property type="component" value="Chromosome"/>
</dbReference>
<evidence type="ECO:0000256" key="1">
    <source>
        <dbReference type="SAM" id="SignalP"/>
    </source>
</evidence>
<evidence type="ECO:0008006" key="4">
    <source>
        <dbReference type="Google" id="ProtNLM"/>
    </source>
</evidence>
<sequence length="160" mass="16646">MQFGNMIRRGATTIGALSLILATGTVARAEPPPGPDAIDAYPIADGYYRPSPPPNYHVFFRTPDGLFCGIGPNGGPIGCDGVPLDAPAGTNQTFLTSGGPAEYRHSAAPTFTREGVDVLPAGYRLENWGASCGVGHQGTVTCKTYGGHGFTISSVYGVLW</sequence>
<dbReference type="KEGG" id="mcee:MCEL_10730"/>